<dbReference type="Proteomes" id="UP000787625">
    <property type="component" value="Unassembled WGS sequence"/>
</dbReference>
<dbReference type="AlphaFoldDB" id="A0A9D2UHV4"/>
<keyword evidence="3" id="KW-0808">Transferase</keyword>
<dbReference type="PANTHER" id="PTHR43685">
    <property type="entry name" value="GLYCOSYLTRANSFERASE"/>
    <property type="match status" value="1"/>
</dbReference>
<dbReference type="InterPro" id="IPR001173">
    <property type="entry name" value="Glyco_trans_2-like"/>
</dbReference>
<reference evidence="3" key="1">
    <citation type="journal article" date="2021" name="PeerJ">
        <title>Extensive microbial diversity within the chicken gut microbiome revealed by metagenomics and culture.</title>
        <authorList>
            <person name="Gilroy R."/>
            <person name="Ravi A."/>
            <person name="Getino M."/>
            <person name="Pursley I."/>
            <person name="Horton D.L."/>
            <person name="Alikhan N.F."/>
            <person name="Baker D."/>
            <person name="Gharbi K."/>
            <person name="Hall N."/>
            <person name="Watson M."/>
            <person name="Adriaenssens E.M."/>
            <person name="Foster-Nyarko E."/>
            <person name="Jarju S."/>
            <person name="Secka A."/>
            <person name="Antonio M."/>
            <person name="Oren A."/>
            <person name="Chaudhuri R.R."/>
            <person name="La Ragione R."/>
            <person name="Hildebrand F."/>
            <person name="Pallen M.J."/>
        </authorList>
    </citation>
    <scope>NUCLEOTIDE SEQUENCE</scope>
    <source>
        <strain evidence="3">MalCec1-1739</strain>
    </source>
</reference>
<dbReference type="SUPFAM" id="SSF53448">
    <property type="entry name" value="Nucleotide-diphospho-sugar transferases"/>
    <property type="match status" value="1"/>
</dbReference>
<dbReference type="Pfam" id="PF00535">
    <property type="entry name" value="Glycos_transf_2"/>
    <property type="match status" value="1"/>
</dbReference>
<evidence type="ECO:0000256" key="1">
    <source>
        <dbReference type="SAM" id="Phobius"/>
    </source>
</evidence>
<dbReference type="EC" id="2.4.-.-" evidence="3"/>
<feature type="transmembrane region" description="Helical" evidence="1">
    <location>
        <begin position="244"/>
        <end position="273"/>
    </location>
</feature>
<feature type="transmembrane region" description="Helical" evidence="1">
    <location>
        <begin position="285"/>
        <end position="309"/>
    </location>
</feature>
<protein>
    <submittedName>
        <fullName evidence="3">Glycosyltransferase</fullName>
        <ecNumber evidence="3">2.4.-.-</ecNumber>
    </submittedName>
</protein>
<accession>A0A9D2UHV4</accession>
<sequence length="330" mass="37437">MKFSIIIPVYNRPNEVHELLESLSMQTLKDFEVLIIEDGSTVRCDEVAARYKDKIDVRYYFKPNSGRSLTRNYGMERAAGDYLVFFDSDCVIPPHYFETLTRELQSDYADCYGGPDKAHESFSTLQKAISHSMTSFITTGGIRGGRRVLDHYTPRTFNMGMSMQAYGKVGDFKDMFGEDIDLSLRIQAAGYRTRLIRDAYVYHKRRVSLKSFFRQVNVFGRARIDLQIAHPGSLKLVHTLPAMFVIGVTALLVGSLFCLWSLLPLAVLLLTLFVEALVVTRSLSIASLSVVTSIIQLWGYGCGFISAFFKKIVLGHRDNASELERLYKKK</sequence>
<gene>
    <name evidence="3" type="ORF">IAA93_03215</name>
</gene>
<organism evidence="3 4">
    <name type="scientific">Candidatus Avibacteroides avistercoris</name>
    <dbReference type="NCBI Taxonomy" id="2840690"/>
    <lineage>
        <taxon>Bacteria</taxon>
        <taxon>Pseudomonadati</taxon>
        <taxon>Bacteroidota</taxon>
        <taxon>Bacteroidia</taxon>
        <taxon>Bacteroidales</taxon>
        <taxon>Bacteroidaceae</taxon>
        <taxon>Bacteroidaceae incertae sedis</taxon>
        <taxon>Candidatus Avibacteroides</taxon>
    </lineage>
</organism>
<evidence type="ECO:0000313" key="3">
    <source>
        <dbReference type="EMBL" id="HJD52723.1"/>
    </source>
</evidence>
<name>A0A9D2UHV4_9BACT</name>
<dbReference type="InterPro" id="IPR050834">
    <property type="entry name" value="Glycosyltransf_2"/>
</dbReference>
<evidence type="ECO:0000313" key="4">
    <source>
        <dbReference type="Proteomes" id="UP000787625"/>
    </source>
</evidence>
<reference evidence="3" key="2">
    <citation type="submission" date="2021-04" db="EMBL/GenBank/DDBJ databases">
        <authorList>
            <person name="Gilroy R."/>
        </authorList>
    </citation>
    <scope>NUCLEOTIDE SEQUENCE</scope>
    <source>
        <strain evidence="3">MalCec1-1739</strain>
    </source>
</reference>
<comment type="caution">
    <text evidence="3">The sequence shown here is derived from an EMBL/GenBank/DDBJ whole genome shotgun (WGS) entry which is preliminary data.</text>
</comment>
<keyword evidence="1" id="KW-1133">Transmembrane helix</keyword>
<proteinExistence type="predicted"/>
<dbReference type="PANTHER" id="PTHR43685:SF2">
    <property type="entry name" value="GLYCOSYLTRANSFERASE 2-LIKE DOMAIN-CONTAINING PROTEIN"/>
    <property type="match status" value="1"/>
</dbReference>
<dbReference type="Gene3D" id="3.90.550.10">
    <property type="entry name" value="Spore Coat Polysaccharide Biosynthesis Protein SpsA, Chain A"/>
    <property type="match status" value="1"/>
</dbReference>
<keyword evidence="3" id="KW-0328">Glycosyltransferase</keyword>
<dbReference type="InterPro" id="IPR029044">
    <property type="entry name" value="Nucleotide-diphossugar_trans"/>
</dbReference>
<keyword evidence="1" id="KW-0812">Transmembrane</keyword>
<dbReference type="GO" id="GO:0016757">
    <property type="term" value="F:glycosyltransferase activity"/>
    <property type="evidence" value="ECO:0007669"/>
    <property type="project" value="UniProtKB-KW"/>
</dbReference>
<feature type="domain" description="Glycosyltransferase 2-like" evidence="2">
    <location>
        <begin position="4"/>
        <end position="128"/>
    </location>
</feature>
<keyword evidence="1" id="KW-0472">Membrane</keyword>
<evidence type="ECO:0000259" key="2">
    <source>
        <dbReference type="Pfam" id="PF00535"/>
    </source>
</evidence>
<dbReference type="EMBL" id="DWUP01000065">
    <property type="protein sequence ID" value="HJD52723.1"/>
    <property type="molecule type" value="Genomic_DNA"/>
</dbReference>